<evidence type="ECO:0000259" key="12">
    <source>
        <dbReference type="Pfam" id="PF00912"/>
    </source>
</evidence>
<name>A0A9X3E1C7_9HYPH</name>
<dbReference type="GO" id="GO:0009252">
    <property type="term" value="P:peptidoglycan biosynthetic process"/>
    <property type="evidence" value="ECO:0007669"/>
    <property type="project" value="UniProtKB-UniRule"/>
</dbReference>
<dbReference type="PANTHER" id="PTHR30400:SF0">
    <property type="entry name" value="BIOSYNTHETIC PEPTIDOGLYCAN TRANSGLYCOSYLASE"/>
    <property type="match status" value="1"/>
</dbReference>
<keyword evidence="14" id="KW-1185">Reference proteome</keyword>
<dbReference type="Pfam" id="PF00912">
    <property type="entry name" value="Transgly"/>
    <property type="match status" value="1"/>
</dbReference>
<dbReference type="AlphaFoldDB" id="A0A9X3E1C7"/>
<dbReference type="RefSeq" id="WP_266338732.1">
    <property type="nucleotide sequence ID" value="NZ_JAPKNK010000004.1"/>
</dbReference>
<evidence type="ECO:0000256" key="4">
    <source>
        <dbReference type="ARBA" id="ARBA00022679"/>
    </source>
</evidence>
<dbReference type="InterPro" id="IPR023346">
    <property type="entry name" value="Lysozyme-like_dom_sf"/>
</dbReference>
<comment type="similarity">
    <text evidence="11">Belongs to the glycosyltransferase 51 family.</text>
</comment>
<evidence type="ECO:0000256" key="6">
    <source>
        <dbReference type="ARBA" id="ARBA00022960"/>
    </source>
</evidence>
<dbReference type="PANTHER" id="PTHR30400">
    <property type="entry name" value="MONOFUNCTIONAL BIOSYNTHETIC PEPTIDOGLYCAN TRANSGLYCOSYLASE"/>
    <property type="match status" value="1"/>
</dbReference>
<comment type="pathway">
    <text evidence="11">Cell wall biogenesis; peptidoglycan biosynthesis.</text>
</comment>
<comment type="caution">
    <text evidence="13">The sequence shown here is derived from an EMBL/GenBank/DDBJ whole genome shotgun (WGS) entry which is preliminary data.</text>
</comment>
<keyword evidence="8 11" id="KW-1133">Transmembrane helix</keyword>
<keyword evidence="5 11" id="KW-0812">Transmembrane</keyword>
<keyword evidence="1 11" id="KW-1003">Cell membrane</keyword>
<evidence type="ECO:0000256" key="11">
    <source>
        <dbReference type="HAMAP-Rule" id="MF_00766"/>
    </source>
</evidence>
<feature type="transmembrane region" description="Helical" evidence="11">
    <location>
        <begin position="20"/>
        <end position="44"/>
    </location>
</feature>
<dbReference type="EC" id="2.4.99.28" evidence="11"/>
<comment type="function">
    <text evidence="11">Peptidoglycan polymerase that catalyzes glycan chain elongation from lipid-linked precursors.</text>
</comment>
<evidence type="ECO:0000313" key="14">
    <source>
        <dbReference type="Proteomes" id="UP001144805"/>
    </source>
</evidence>
<feature type="domain" description="Glycosyl transferase family 51" evidence="12">
    <location>
        <begin position="59"/>
        <end position="219"/>
    </location>
</feature>
<protein>
    <recommendedName>
        <fullName evidence="11">Biosynthetic peptidoglycan transglycosylase</fullName>
        <ecNumber evidence="11">2.4.99.28</ecNumber>
    </recommendedName>
    <alternativeName>
        <fullName evidence="11">Glycan polymerase</fullName>
    </alternativeName>
    <alternativeName>
        <fullName evidence="11">Peptidoglycan glycosyltransferase MtgA</fullName>
        <shortName evidence="11">PGT</shortName>
    </alternativeName>
</protein>
<reference evidence="13" key="1">
    <citation type="submission" date="2022-11" db="EMBL/GenBank/DDBJ databases">
        <title>Biodiversity and phylogenetic relationships of bacteria.</title>
        <authorList>
            <person name="Machado R.A.R."/>
            <person name="Bhat A."/>
            <person name="Loulou A."/>
            <person name="Kallel S."/>
        </authorList>
    </citation>
    <scope>NUCLEOTIDE SEQUENCE</scope>
    <source>
        <strain evidence="13">K-TC2</strain>
    </source>
</reference>
<dbReference type="NCBIfam" id="TIGR02070">
    <property type="entry name" value="mono_pep_trsgly"/>
    <property type="match status" value="1"/>
</dbReference>
<evidence type="ECO:0000256" key="5">
    <source>
        <dbReference type="ARBA" id="ARBA00022692"/>
    </source>
</evidence>
<dbReference type="HAMAP" id="MF_00766">
    <property type="entry name" value="PGT_MtgA"/>
    <property type="match status" value="1"/>
</dbReference>
<dbReference type="InterPro" id="IPR001264">
    <property type="entry name" value="Glyco_trans_51"/>
</dbReference>
<dbReference type="Proteomes" id="UP001144805">
    <property type="component" value="Unassembled WGS sequence"/>
</dbReference>
<sequence>MTLRVPAALSRPFEGRKGLIAGIAKVFAIIVALPLILTPIYAFVPPVSTLMLWSGITGQGMKRDWVPFDEISPNLVNSVIMSEDGQFCSHWGVDWNALNAVLDRAGGPSRGASTIAMQTVKNLFLWSSRSYIRKGLEIPLAYYADFILSKRRVLEIYLNIAEWGPGLFGAEAASQYYFNKPAAKLTPRQAALLTAALPNPITRNPAKPTRYLNNRARNIEARARAARDYVGCL</sequence>
<dbReference type="Gene3D" id="1.10.3810.10">
    <property type="entry name" value="Biosynthetic peptidoglycan transglycosylase-like"/>
    <property type="match status" value="1"/>
</dbReference>
<dbReference type="GO" id="GO:0005886">
    <property type="term" value="C:plasma membrane"/>
    <property type="evidence" value="ECO:0007669"/>
    <property type="project" value="UniProtKB-SubCell"/>
</dbReference>
<keyword evidence="10 11" id="KW-0961">Cell wall biogenesis/degradation</keyword>
<keyword evidence="3 11" id="KW-0328">Glycosyltransferase</keyword>
<dbReference type="GO" id="GO:0008360">
    <property type="term" value="P:regulation of cell shape"/>
    <property type="evidence" value="ECO:0007669"/>
    <property type="project" value="UniProtKB-KW"/>
</dbReference>
<dbReference type="GO" id="GO:0071555">
    <property type="term" value="P:cell wall organization"/>
    <property type="evidence" value="ECO:0007669"/>
    <property type="project" value="UniProtKB-KW"/>
</dbReference>
<dbReference type="GO" id="GO:0009274">
    <property type="term" value="C:peptidoglycan-based cell wall"/>
    <property type="evidence" value="ECO:0007669"/>
    <property type="project" value="InterPro"/>
</dbReference>
<dbReference type="GO" id="GO:0016763">
    <property type="term" value="F:pentosyltransferase activity"/>
    <property type="evidence" value="ECO:0007669"/>
    <property type="project" value="InterPro"/>
</dbReference>
<keyword evidence="4 11" id="KW-0808">Transferase</keyword>
<dbReference type="InterPro" id="IPR011812">
    <property type="entry name" value="Pep_trsgly"/>
</dbReference>
<evidence type="ECO:0000256" key="2">
    <source>
        <dbReference type="ARBA" id="ARBA00022519"/>
    </source>
</evidence>
<gene>
    <name evidence="11 13" type="primary">mtgA</name>
    <name evidence="13" type="ORF">OSH07_11205</name>
</gene>
<evidence type="ECO:0000313" key="13">
    <source>
        <dbReference type="EMBL" id="MCX5569760.1"/>
    </source>
</evidence>
<keyword evidence="6 11" id="KW-0133">Cell shape</keyword>
<proteinExistence type="inferred from homology"/>
<dbReference type="SUPFAM" id="SSF53955">
    <property type="entry name" value="Lysozyme-like"/>
    <property type="match status" value="1"/>
</dbReference>
<keyword evidence="9 11" id="KW-0472">Membrane</keyword>
<evidence type="ECO:0000256" key="1">
    <source>
        <dbReference type="ARBA" id="ARBA00022475"/>
    </source>
</evidence>
<keyword evidence="2 11" id="KW-0997">Cell inner membrane</keyword>
<accession>A0A9X3E1C7</accession>
<keyword evidence="7 11" id="KW-0573">Peptidoglycan synthesis</keyword>
<evidence type="ECO:0000256" key="7">
    <source>
        <dbReference type="ARBA" id="ARBA00022984"/>
    </source>
</evidence>
<evidence type="ECO:0000256" key="9">
    <source>
        <dbReference type="ARBA" id="ARBA00023136"/>
    </source>
</evidence>
<dbReference type="EMBL" id="JAPKNK010000004">
    <property type="protein sequence ID" value="MCX5569760.1"/>
    <property type="molecule type" value="Genomic_DNA"/>
</dbReference>
<dbReference type="InterPro" id="IPR036950">
    <property type="entry name" value="PBP_transglycosylase"/>
</dbReference>
<dbReference type="GO" id="GO:0008955">
    <property type="term" value="F:peptidoglycan glycosyltransferase activity"/>
    <property type="evidence" value="ECO:0007669"/>
    <property type="project" value="UniProtKB-UniRule"/>
</dbReference>
<comment type="catalytic activity">
    <reaction evidence="11">
        <text>[GlcNAc-(1-&gt;4)-Mur2Ac(oyl-L-Ala-gamma-D-Glu-L-Lys-D-Ala-D-Ala)](n)-di-trans,octa-cis-undecaprenyl diphosphate + beta-D-GlcNAc-(1-&gt;4)-Mur2Ac(oyl-L-Ala-gamma-D-Glu-L-Lys-D-Ala-D-Ala)-di-trans,octa-cis-undecaprenyl diphosphate = [GlcNAc-(1-&gt;4)-Mur2Ac(oyl-L-Ala-gamma-D-Glu-L-Lys-D-Ala-D-Ala)](n+1)-di-trans,octa-cis-undecaprenyl diphosphate + di-trans,octa-cis-undecaprenyl diphosphate + H(+)</text>
        <dbReference type="Rhea" id="RHEA:23708"/>
        <dbReference type="Rhea" id="RHEA-COMP:9602"/>
        <dbReference type="Rhea" id="RHEA-COMP:9603"/>
        <dbReference type="ChEBI" id="CHEBI:15378"/>
        <dbReference type="ChEBI" id="CHEBI:58405"/>
        <dbReference type="ChEBI" id="CHEBI:60033"/>
        <dbReference type="ChEBI" id="CHEBI:78435"/>
        <dbReference type="EC" id="2.4.99.28"/>
    </reaction>
</comment>
<evidence type="ECO:0000256" key="10">
    <source>
        <dbReference type="ARBA" id="ARBA00023316"/>
    </source>
</evidence>
<evidence type="ECO:0000256" key="8">
    <source>
        <dbReference type="ARBA" id="ARBA00022989"/>
    </source>
</evidence>
<evidence type="ECO:0000256" key="3">
    <source>
        <dbReference type="ARBA" id="ARBA00022676"/>
    </source>
</evidence>
<organism evidence="13 14">
    <name type="scientific">Kaistia nematophila</name>
    <dbReference type="NCBI Taxonomy" id="2994654"/>
    <lineage>
        <taxon>Bacteria</taxon>
        <taxon>Pseudomonadati</taxon>
        <taxon>Pseudomonadota</taxon>
        <taxon>Alphaproteobacteria</taxon>
        <taxon>Hyphomicrobiales</taxon>
        <taxon>Kaistiaceae</taxon>
        <taxon>Kaistia</taxon>
    </lineage>
</organism>
<comment type="subcellular location">
    <subcellularLocation>
        <location evidence="11">Cell inner membrane</location>
        <topology evidence="11">Single-pass membrane protein</topology>
    </subcellularLocation>
</comment>